<evidence type="ECO:0000259" key="5">
    <source>
        <dbReference type="PROSITE" id="PS51898"/>
    </source>
</evidence>
<organism evidence="6 7">
    <name type="scientific">Adlercreutzia equolifaciens subsp. celatus DSM 18785</name>
    <dbReference type="NCBI Taxonomy" id="1121021"/>
    <lineage>
        <taxon>Bacteria</taxon>
        <taxon>Bacillati</taxon>
        <taxon>Actinomycetota</taxon>
        <taxon>Coriobacteriia</taxon>
        <taxon>Eggerthellales</taxon>
        <taxon>Eggerthellaceae</taxon>
        <taxon>Adlercreutzia</taxon>
    </lineage>
</organism>
<dbReference type="Gene3D" id="1.10.150.130">
    <property type="match status" value="1"/>
</dbReference>
<dbReference type="InterPro" id="IPR010998">
    <property type="entry name" value="Integrase_recombinase_N"/>
</dbReference>
<keyword evidence="2" id="KW-0238">DNA-binding</keyword>
<dbReference type="GO" id="GO:0003677">
    <property type="term" value="F:DNA binding"/>
    <property type="evidence" value="ECO:0007669"/>
    <property type="project" value="UniProtKB-KW"/>
</dbReference>
<keyword evidence="7" id="KW-1185">Reference proteome</keyword>
<name>A0A3N0AQK3_9ACTN</name>
<dbReference type="PANTHER" id="PTHR30349:SF64">
    <property type="entry name" value="PROPHAGE INTEGRASE INTD-RELATED"/>
    <property type="match status" value="1"/>
</dbReference>
<feature type="compositionally biased region" description="Basic and acidic residues" evidence="4">
    <location>
        <begin position="163"/>
        <end position="190"/>
    </location>
</feature>
<evidence type="ECO:0000256" key="1">
    <source>
        <dbReference type="ARBA" id="ARBA00008857"/>
    </source>
</evidence>
<evidence type="ECO:0000256" key="4">
    <source>
        <dbReference type="SAM" id="MobiDB-lite"/>
    </source>
</evidence>
<dbReference type="GO" id="GO:0015074">
    <property type="term" value="P:DNA integration"/>
    <property type="evidence" value="ECO:0007669"/>
    <property type="project" value="InterPro"/>
</dbReference>
<dbReference type="InterPro" id="IPR002104">
    <property type="entry name" value="Integrase_catalytic"/>
</dbReference>
<comment type="similarity">
    <text evidence="1">Belongs to the 'phage' integrase family.</text>
</comment>
<dbReference type="EMBL" id="QICA01000017">
    <property type="protein sequence ID" value="RNL37004.1"/>
    <property type="molecule type" value="Genomic_DNA"/>
</dbReference>
<dbReference type="PROSITE" id="PS51898">
    <property type="entry name" value="TYR_RECOMBINASE"/>
    <property type="match status" value="1"/>
</dbReference>
<evidence type="ECO:0000313" key="7">
    <source>
        <dbReference type="Proteomes" id="UP000278327"/>
    </source>
</evidence>
<proteinExistence type="inferred from homology"/>
<protein>
    <recommendedName>
        <fullName evidence="5">Tyr recombinase domain-containing protein</fullName>
    </recommendedName>
</protein>
<comment type="caution">
    <text evidence="6">The sequence shown here is derived from an EMBL/GenBank/DDBJ whole genome shotgun (WGS) entry which is preliminary data.</text>
</comment>
<reference evidence="6 7" key="1">
    <citation type="journal article" date="2019" name="Microbiol. Resour. Announc.">
        <title>Draft Genome Sequences of Type Strains of Gordonibacter faecihominis, Paraeggerthella hongkongensis, Parvibacter caecicola,Slackia equolifaciens, Slackia faecicanis, and Slackia isoflavoniconvertens.</title>
        <authorList>
            <person name="Danylec N."/>
            <person name="Stoll D.A."/>
            <person name="Dotsch A."/>
            <person name="Huch M."/>
        </authorList>
    </citation>
    <scope>NUCLEOTIDE SEQUENCE [LARGE SCALE GENOMIC DNA]</scope>
    <source>
        <strain evidence="6 7">DSM 18785</strain>
    </source>
</reference>
<accession>A0A3N0AQK3</accession>
<dbReference type="InterPro" id="IPR050090">
    <property type="entry name" value="Tyrosine_recombinase_XerCD"/>
</dbReference>
<feature type="region of interest" description="Disordered" evidence="4">
    <location>
        <begin position="163"/>
        <end position="194"/>
    </location>
</feature>
<dbReference type="Gene3D" id="1.10.443.10">
    <property type="entry name" value="Intergrase catalytic core"/>
    <property type="match status" value="1"/>
</dbReference>
<dbReference type="SUPFAM" id="SSF56349">
    <property type="entry name" value="DNA breaking-rejoining enzymes"/>
    <property type="match status" value="1"/>
</dbReference>
<evidence type="ECO:0000313" key="6">
    <source>
        <dbReference type="EMBL" id="RNL37004.1"/>
    </source>
</evidence>
<gene>
    <name evidence="6" type="ORF">DMP10_09560</name>
</gene>
<dbReference type="Pfam" id="PF00589">
    <property type="entry name" value="Phage_integrase"/>
    <property type="match status" value="1"/>
</dbReference>
<dbReference type="GO" id="GO:0006310">
    <property type="term" value="P:DNA recombination"/>
    <property type="evidence" value="ECO:0007669"/>
    <property type="project" value="UniProtKB-KW"/>
</dbReference>
<dbReference type="PANTHER" id="PTHR30349">
    <property type="entry name" value="PHAGE INTEGRASE-RELATED"/>
    <property type="match status" value="1"/>
</dbReference>
<dbReference type="RefSeq" id="WP_117284299.1">
    <property type="nucleotide sequence ID" value="NZ_JAMTCE010000017.1"/>
</dbReference>
<evidence type="ECO:0000256" key="3">
    <source>
        <dbReference type="ARBA" id="ARBA00023172"/>
    </source>
</evidence>
<sequence>MLDTTVKCDKPYDLDAQDKRRGKPRRRRRDSHATCYELTIRLTREQKALMGKSKYVRNVYARNKKEDLAQQQRDFEADISALIREAAIADGLKVKGMGSEVSEVVRAYLKTRENAVVSRYCQDSLNLAERYIDPTIGDIPYGELTRDDVEEALNAIPELSRRLNEAKRKKEQEGRERRKERQKTGEDKTGTHYPDFMPVRVAGCPTQHKVLNLLKLAGQYAVEKGFALRNVADDKRLRQQFPKNKPTVDNWLEDESRYIYSKIRELPLSAKKVQFQLVFMCGLRPCEMKTLIFDNVNLRDSSKGSIHIVKHLKTKNAAREIKLDPATTALLIEWRESRKAYAEEIGVLFTNSWLVCCDDGQKVVYNTFKQRWMYFLKSIGMEHRRPYSMRHTFATMNARNNVDVKTLSNLMGHATPDFTLSVYAGYLESAAEPVTANYLAFLEAEEDGSL</sequence>
<dbReference type="InterPro" id="IPR011010">
    <property type="entry name" value="DNA_brk_join_enz"/>
</dbReference>
<evidence type="ECO:0000256" key="2">
    <source>
        <dbReference type="ARBA" id="ARBA00023125"/>
    </source>
</evidence>
<dbReference type="AlphaFoldDB" id="A0A3N0AQK3"/>
<dbReference type="Proteomes" id="UP000278327">
    <property type="component" value="Unassembled WGS sequence"/>
</dbReference>
<dbReference type="InterPro" id="IPR013762">
    <property type="entry name" value="Integrase-like_cat_sf"/>
</dbReference>
<feature type="domain" description="Tyr recombinase" evidence="5">
    <location>
        <begin position="246"/>
        <end position="439"/>
    </location>
</feature>
<keyword evidence="3" id="KW-0233">DNA recombination</keyword>